<sequence length="289" mass="33560">MMCESIANTAVECGEKNFISTNEVCDSPSKASSTPSHIADPQLIGSEIINPIKCWNCGKEPKYKCPNCLIRTCSVSCVKLHKQKFNCDGRRCKTLYKPKENLNENDFLSDYRFLEEVDRCACKLDRNRIRWRDSYGMNLQRSKAASMKINLKLLPQSFSRRKENTTFYCFRAKAFLWRVEWIFTSCKETFVENKLLDKIPLSKAVQKFVNVSKESKCYAPSLNEYVDKKLSFYMKKEDSPANEVRYYKLDSETGLRENLRDKTVVEFPRILVMTPGLSVAFENDNTILR</sequence>
<dbReference type="Pfam" id="PF25790">
    <property type="entry name" value="BCD1"/>
    <property type="match status" value="1"/>
</dbReference>
<dbReference type="EMBL" id="LR792189">
    <property type="protein sequence ID" value="CAB3268051.1"/>
    <property type="molecule type" value="mRNA"/>
</dbReference>
<evidence type="ECO:0000313" key="9">
    <source>
        <dbReference type="EMBL" id="CAB3268051.1"/>
    </source>
</evidence>
<dbReference type="SUPFAM" id="SSF144232">
    <property type="entry name" value="HIT/MYND zinc finger-like"/>
    <property type="match status" value="1"/>
</dbReference>
<protein>
    <submittedName>
        <fullName evidence="9">Box C/D snoRNA protein 1-like</fullName>
    </submittedName>
</protein>
<dbReference type="CDD" id="cd23023">
    <property type="entry name" value="zf-HIT_BCD1"/>
    <property type="match status" value="1"/>
</dbReference>
<dbReference type="GO" id="GO:0048254">
    <property type="term" value="P:snoRNA localization"/>
    <property type="evidence" value="ECO:0007669"/>
    <property type="project" value="TreeGrafter"/>
</dbReference>
<feature type="domain" description="HIT-type" evidence="8">
    <location>
        <begin position="54"/>
        <end position="87"/>
    </location>
</feature>
<reference evidence="9" key="1">
    <citation type="submission" date="2020-04" db="EMBL/GenBank/DDBJ databases">
        <authorList>
            <person name="Neveu A P."/>
        </authorList>
    </citation>
    <scope>NUCLEOTIDE SEQUENCE</scope>
    <source>
        <tissue evidence="9">Whole embryo</tissue>
    </source>
</reference>
<name>A0A6F9DY09_9ASCI</name>
<dbReference type="GO" id="GO:0000492">
    <property type="term" value="P:box C/D snoRNP assembly"/>
    <property type="evidence" value="ECO:0007669"/>
    <property type="project" value="TreeGrafter"/>
</dbReference>
<keyword evidence="2" id="KW-0479">Metal-binding</keyword>
<dbReference type="InterPro" id="IPR051639">
    <property type="entry name" value="BCD1"/>
</dbReference>
<comment type="similarity">
    <text evidence="6">Belongs to the BCD1 family.</text>
</comment>
<evidence type="ECO:0000256" key="1">
    <source>
        <dbReference type="ARBA" id="ARBA00022553"/>
    </source>
</evidence>
<evidence type="ECO:0000256" key="6">
    <source>
        <dbReference type="ARBA" id="ARBA00049654"/>
    </source>
</evidence>
<dbReference type="PANTHER" id="PTHR13483:SF3">
    <property type="entry name" value="BOX C_D SNORNA PROTEIN 1"/>
    <property type="match status" value="1"/>
</dbReference>
<dbReference type="GO" id="GO:0008270">
    <property type="term" value="F:zinc ion binding"/>
    <property type="evidence" value="ECO:0007669"/>
    <property type="project" value="UniProtKB-UniRule"/>
</dbReference>
<keyword evidence="3 7" id="KW-0863">Zinc-finger</keyword>
<dbReference type="GO" id="GO:0005634">
    <property type="term" value="C:nucleus"/>
    <property type="evidence" value="ECO:0007669"/>
    <property type="project" value="TreeGrafter"/>
</dbReference>
<dbReference type="AlphaFoldDB" id="A0A6F9DY09"/>
<evidence type="ECO:0000256" key="5">
    <source>
        <dbReference type="ARBA" id="ARBA00049598"/>
    </source>
</evidence>
<dbReference type="GO" id="GO:0000463">
    <property type="term" value="P:maturation of LSU-rRNA from tricistronic rRNA transcript (SSU-rRNA, 5.8S rRNA, LSU-rRNA)"/>
    <property type="evidence" value="ECO:0007669"/>
    <property type="project" value="TreeGrafter"/>
</dbReference>
<evidence type="ECO:0000256" key="3">
    <source>
        <dbReference type="ARBA" id="ARBA00022771"/>
    </source>
</evidence>
<organism evidence="9">
    <name type="scientific">Phallusia mammillata</name>
    <dbReference type="NCBI Taxonomy" id="59560"/>
    <lineage>
        <taxon>Eukaryota</taxon>
        <taxon>Metazoa</taxon>
        <taxon>Chordata</taxon>
        <taxon>Tunicata</taxon>
        <taxon>Ascidiacea</taxon>
        <taxon>Phlebobranchia</taxon>
        <taxon>Ascidiidae</taxon>
        <taxon>Phallusia</taxon>
    </lineage>
</organism>
<evidence type="ECO:0000256" key="2">
    <source>
        <dbReference type="ARBA" id="ARBA00022723"/>
    </source>
</evidence>
<dbReference type="InterPro" id="IPR057721">
    <property type="entry name" value="BCD1_alpha/beta"/>
</dbReference>
<evidence type="ECO:0000256" key="4">
    <source>
        <dbReference type="ARBA" id="ARBA00022833"/>
    </source>
</evidence>
<dbReference type="Pfam" id="PF04438">
    <property type="entry name" value="zf-HIT"/>
    <property type="match status" value="1"/>
</dbReference>
<dbReference type="Gene3D" id="3.30.60.190">
    <property type="match status" value="1"/>
</dbReference>
<accession>A0A6F9DY09</accession>
<evidence type="ECO:0000259" key="8">
    <source>
        <dbReference type="PROSITE" id="PS51083"/>
    </source>
</evidence>
<dbReference type="PROSITE" id="PS51083">
    <property type="entry name" value="ZF_HIT"/>
    <property type="match status" value="1"/>
</dbReference>
<proteinExistence type="evidence at transcript level"/>
<evidence type="ECO:0000256" key="7">
    <source>
        <dbReference type="PROSITE-ProRule" id="PRU00453"/>
    </source>
</evidence>
<keyword evidence="4" id="KW-0862">Zinc</keyword>
<comment type="function">
    <text evidence="5">Required for box C/D snoRNAs accumulation involved in snoRNA processing, snoRNA transport to the nucleolus and ribosome biogenesis.</text>
</comment>
<keyword evidence="1" id="KW-0597">Phosphoprotein</keyword>
<dbReference type="InterPro" id="IPR007529">
    <property type="entry name" value="Znf_HIT"/>
</dbReference>
<dbReference type="GO" id="GO:0070761">
    <property type="term" value="C:pre-snoRNP complex"/>
    <property type="evidence" value="ECO:0007669"/>
    <property type="project" value="TreeGrafter"/>
</dbReference>
<gene>
    <name evidence="9" type="primary">Znhit6</name>
</gene>
<dbReference type="PANTHER" id="PTHR13483">
    <property type="entry name" value="BOX C_D SNORNA PROTEIN 1-RELATED"/>
    <property type="match status" value="1"/>
</dbReference>